<dbReference type="Gene3D" id="1.25.40.10">
    <property type="entry name" value="Tetratricopeptide repeat domain"/>
    <property type="match status" value="5"/>
</dbReference>
<protein>
    <recommendedName>
        <fullName evidence="7">Pentacotripeptide-repeat region of PRORP domain-containing protein</fullName>
    </recommendedName>
</protein>
<evidence type="ECO:0000256" key="1">
    <source>
        <dbReference type="ARBA" id="ARBA00007626"/>
    </source>
</evidence>
<feature type="repeat" description="PPR" evidence="3">
    <location>
        <begin position="366"/>
        <end position="400"/>
    </location>
</feature>
<dbReference type="PROSITE" id="PS51375">
    <property type="entry name" value="PPR"/>
    <property type="match status" value="8"/>
</dbReference>
<dbReference type="Pfam" id="PF13041">
    <property type="entry name" value="PPR_2"/>
    <property type="match status" value="4"/>
</dbReference>
<evidence type="ECO:0008006" key="7">
    <source>
        <dbReference type="Google" id="ProtNLM"/>
    </source>
</evidence>
<keyword evidence="2" id="KW-0677">Repeat</keyword>
<dbReference type="SMR" id="A0A0R0FDR5"/>
<keyword evidence="6" id="KW-1185">Reference proteome</keyword>
<feature type="repeat" description="PPR" evidence="3">
    <location>
        <begin position="401"/>
        <end position="435"/>
    </location>
</feature>
<evidence type="ECO:0000313" key="6">
    <source>
        <dbReference type="Proteomes" id="UP000008827"/>
    </source>
</evidence>
<feature type="repeat" description="PPR" evidence="3">
    <location>
        <begin position="169"/>
        <end position="204"/>
    </location>
</feature>
<dbReference type="PANTHER" id="PTHR47941">
    <property type="entry name" value="PENTATRICOPEPTIDE REPEAT-CONTAINING PROTEIN 3, MITOCHONDRIAL"/>
    <property type="match status" value="1"/>
</dbReference>
<evidence type="ECO:0000256" key="2">
    <source>
        <dbReference type="ARBA" id="ARBA00022737"/>
    </source>
</evidence>
<dbReference type="Pfam" id="PF13812">
    <property type="entry name" value="PPR_3"/>
    <property type="match status" value="1"/>
</dbReference>
<dbReference type="OMA" id="EMERWSC"/>
<evidence type="ECO:0000256" key="3">
    <source>
        <dbReference type="PROSITE-ProRule" id="PRU00708"/>
    </source>
</evidence>
<dbReference type="NCBIfam" id="TIGR00756">
    <property type="entry name" value="PPR"/>
    <property type="match status" value="7"/>
</dbReference>
<feature type="repeat" description="PPR" evidence="3">
    <location>
        <begin position="318"/>
        <end position="352"/>
    </location>
</feature>
<sequence>MPLTPPSSQAPQSRKISPLRHVAADPALLLSHAPRIVVAIRYPFPEDMPLTLLKAYAKTRMPDEALHVFQTMPHVFGCSPTICSFNTLLNAFVESHQWARVENFFKYFEAACVTSNVETYNVLLKVLCKKGEFEKGRGLLTWMWGAGMSLDKITYRTLIGGVAKRVEPDVVCYNMIIDGFFKRGYFVKAGEMWERLLREESVFPSVVSYNVMISGLCRCGRMKRNERKCDLFTYSALIHGLSEVGNLGEARRVYEEMVGRGGLFENGKVDKAMVLWDGLTEADSATYGVVIHGLCRNGYVNRALQVLEEAEHRGGGVDEFAYLSLINALCKEGRLDEAGGVFVKHFKLDSAVKAFREMSSKGCWPTVVSYNILINGLLRAGRFREAYDCVNEMLEKGWKPDIITYSTLIDGLCESKMIDTAFRLWHEFLDTGHKPDITMYNIAIDFLYSTMRQKNCVNLVTHNTIMEGFYKDGNCKMASKIWAHILEDKLQPDIILVTDAVGFLDDALGCGVLPTAITWNILVRAVIF</sequence>
<dbReference type="EMBL" id="CM000851">
    <property type="protein sequence ID" value="KRH00164.1"/>
    <property type="molecule type" value="Genomic_DNA"/>
</dbReference>
<comment type="similarity">
    <text evidence="1">Belongs to the PPR family. P subfamily.</text>
</comment>
<reference evidence="4" key="3">
    <citation type="submission" date="2018-07" db="EMBL/GenBank/DDBJ databases">
        <title>WGS assembly of Glycine max.</title>
        <authorList>
            <person name="Schmutz J."/>
            <person name="Cannon S."/>
            <person name="Schlueter J."/>
            <person name="Ma J."/>
            <person name="Mitros T."/>
            <person name="Nelson W."/>
            <person name="Hyten D."/>
            <person name="Song Q."/>
            <person name="Thelen J."/>
            <person name="Cheng J."/>
            <person name="Xu D."/>
            <person name="Hellsten U."/>
            <person name="May G."/>
            <person name="Yu Y."/>
            <person name="Sakurai T."/>
            <person name="Umezawa T."/>
            <person name="Bhattacharyya M."/>
            <person name="Sandhu D."/>
            <person name="Valliyodan B."/>
            <person name="Lindquist E."/>
            <person name="Peto M."/>
            <person name="Grant D."/>
            <person name="Shu S."/>
            <person name="Goodstein D."/>
            <person name="Barry K."/>
            <person name="Futrell-Griggs M."/>
            <person name="Abernathy B."/>
            <person name="Du J."/>
            <person name="Tian Z."/>
            <person name="Zhu L."/>
            <person name="Gill N."/>
            <person name="Joshi T."/>
            <person name="Libault M."/>
            <person name="Sethuraman A."/>
            <person name="Zhang X."/>
            <person name="Shinozaki K."/>
            <person name="Nguyen H."/>
            <person name="Wing R."/>
            <person name="Cregan P."/>
            <person name="Specht J."/>
            <person name="Grimwood J."/>
            <person name="Rokhsar D."/>
            <person name="Stacey G."/>
            <person name="Shoemaker R."/>
            <person name="Jackson S."/>
        </authorList>
    </citation>
    <scope>NUCLEOTIDE SEQUENCE</scope>
    <source>
        <tissue evidence="4">Callus</tissue>
    </source>
</reference>
<dbReference type="Gramene" id="KRH00164">
    <property type="protein sequence ID" value="KRH00164"/>
    <property type="gene ID" value="GLYMA_18G197200"/>
</dbReference>
<organism evidence="4">
    <name type="scientific">Glycine max</name>
    <name type="common">Soybean</name>
    <name type="synonym">Glycine hispida</name>
    <dbReference type="NCBI Taxonomy" id="3847"/>
    <lineage>
        <taxon>Eukaryota</taxon>
        <taxon>Viridiplantae</taxon>
        <taxon>Streptophyta</taxon>
        <taxon>Embryophyta</taxon>
        <taxon>Tracheophyta</taxon>
        <taxon>Spermatophyta</taxon>
        <taxon>Magnoliopsida</taxon>
        <taxon>eudicotyledons</taxon>
        <taxon>Gunneridae</taxon>
        <taxon>Pentapetalae</taxon>
        <taxon>rosids</taxon>
        <taxon>fabids</taxon>
        <taxon>Fabales</taxon>
        <taxon>Fabaceae</taxon>
        <taxon>Papilionoideae</taxon>
        <taxon>50 kb inversion clade</taxon>
        <taxon>NPAAA clade</taxon>
        <taxon>indigoferoid/millettioid clade</taxon>
        <taxon>Phaseoleae</taxon>
        <taxon>Glycine</taxon>
        <taxon>Glycine subgen. Soja</taxon>
    </lineage>
</organism>
<evidence type="ECO:0000313" key="4">
    <source>
        <dbReference type="EMBL" id="KRH00164.1"/>
    </source>
</evidence>
<dbReference type="InterPro" id="IPR011990">
    <property type="entry name" value="TPR-like_helical_dom_sf"/>
</dbReference>
<dbReference type="InParanoid" id="A0A0R0FDR5"/>
<dbReference type="AlphaFoldDB" id="A0A0R0FDR5"/>
<name>A0A0R0FDR5_SOYBN</name>
<evidence type="ECO:0000313" key="5">
    <source>
        <dbReference type="EnsemblPlants" id="KRH00164"/>
    </source>
</evidence>
<reference evidence="5" key="2">
    <citation type="submission" date="2018-02" db="UniProtKB">
        <authorList>
            <consortium name="EnsemblPlants"/>
        </authorList>
    </citation>
    <scope>IDENTIFICATION</scope>
    <source>
        <strain evidence="5">Williams 82</strain>
    </source>
</reference>
<dbReference type="InterPro" id="IPR002885">
    <property type="entry name" value="PPR_rpt"/>
</dbReference>
<reference evidence="4 5" key="1">
    <citation type="journal article" date="2010" name="Nature">
        <title>Genome sequence of the palaeopolyploid soybean.</title>
        <authorList>
            <person name="Schmutz J."/>
            <person name="Cannon S.B."/>
            <person name="Schlueter J."/>
            <person name="Ma J."/>
            <person name="Mitros T."/>
            <person name="Nelson W."/>
            <person name="Hyten D.L."/>
            <person name="Song Q."/>
            <person name="Thelen J.J."/>
            <person name="Cheng J."/>
            <person name="Xu D."/>
            <person name="Hellsten U."/>
            <person name="May G.D."/>
            <person name="Yu Y."/>
            <person name="Sakurai T."/>
            <person name="Umezawa T."/>
            <person name="Bhattacharyya M.K."/>
            <person name="Sandhu D."/>
            <person name="Valliyodan B."/>
            <person name="Lindquist E."/>
            <person name="Peto M."/>
            <person name="Grant D."/>
            <person name="Shu S."/>
            <person name="Goodstein D."/>
            <person name="Barry K."/>
            <person name="Futrell-Griggs M."/>
            <person name="Abernathy B."/>
            <person name="Du J."/>
            <person name="Tian Z."/>
            <person name="Zhu L."/>
            <person name="Gill N."/>
            <person name="Joshi T."/>
            <person name="Libault M."/>
            <person name="Sethuraman A."/>
            <person name="Zhang X.-C."/>
            <person name="Shinozaki K."/>
            <person name="Nguyen H.T."/>
            <person name="Wing R.A."/>
            <person name="Cregan P."/>
            <person name="Specht J."/>
            <person name="Grimwood J."/>
            <person name="Rokhsar D."/>
            <person name="Stacey G."/>
            <person name="Shoemaker R.C."/>
            <person name="Jackson S.A."/>
        </authorList>
    </citation>
    <scope>NUCLEOTIDE SEQUENCE</scope>
    <source>
        <strain evidence="5">cv. Williams 82</strain>
        <tissue evidence="4">Callus</tissue>
    </source>
</reference>
<feature type="repeat" description="PPR" evidence="3">
    <location>
        <begin position="283"/>
        <end position="317"/>
    </location>
</feature>
<gene>
    <name evidence="4" type="ORF">GLYMA_18G197200</name>
</gene>
<feature type="repeat" description="PPR" evidence="3">
    <location>
        <begin position="116"/>
        <end position="150"/>
    </location>
</feature>
<dbReference type="Proteomes" id="UP000008827">
    <property type="component" value="Chromosome 18"/>
</dbReference>
<proteinExistence type="inferred from homology"/>
<dbReference type="SUPFAM" id="SSF48452">
    <property type="entry name" value="TPR-like"/>
    <property type="match status" value="1"/>
</dbReference>
<accession>A0A0R0FDR5</accession>
<feature type="repeat" description="PPR" evidence="3">
    <location>
        <begin position="230"/>
        <end position="264"/>
    </location>
</feature>
<dbReference type="Pfam" id="PF01535">
    <property type="entry name" value="PPR"/>
    <property type="match status" value="3"/>
</dbReference>
<feature type="repeat" description="PPR" evidence="3">
    <location>
        <begin position="458"/>
        <end position="492"/>
    </location>
</feature>
<dbReference type="EnsemblPlants" id="KRH00164">
    <property type="protein sequence ID" value="KRH00164"/>
    <property type="gene ID" value="GLYMA_18G197200"/>
</dbReference>
<dbReference type="PaxDb" id="3847-GLYMA18G42471.1"/>
<dbReference type="GO" id="GO:0003729">
    <property type="term" value="F:mRNA binding"/>
    <property type="evidence" value="ECO:0000318"/>
    <property type="project" value="GO_Central"/>
</dbReference>